<evidence type="ECO:0000313" key="3">
    <source>
        <dbReference type="Proteomes" id="UP001216440"/>
    </source>
</evidence>
<keyword evidence="3" id="KW-1185">Reference proteome</keyword>
<organism evidence="2 3">
    <name type="scientific">Streptomyces cathayae</name>
    <dbReference type="NCBI Taxonomy" id="3031124"/>
    <lineage>
        <taxon>Bacteria</taxon>
        <taxon>Bacillati</taxon>
        <taxon>Actinomycetota</taxon>
        <taxon>Actinomycetes</taxon>
        <taxon>Kitasatosporales</taxon>
        <taxon>Streptomycetaceae</taxon>
        <taxon>Streptomyces</taxon>
    </lineage>
</organism>
<keyword evidence="1" id="KW-0812">Transmembrane</keyword>
<evidence type="ECO:0000313" key="2">
    <source>
        <dbReference type="EMBL" id="WGD42626.1"/>
    </source>
</evidence>
<dbReference type="RefSeq" id="WP_279335680.1">
    <property type="nucleotide sequence ID" value="NZ_CP121682.1"/>
</dbReference>
<feature type="transmembrane region" description="Helical" evidence="1">
    <location>
        <begin position="43"/>
        <end position="63"/>
    </location>
</feature>
<protein>
    <recommendedName>
        <fullName evidence="4">Integral membrane protein</fullName>
    </recommendedName>
</protein>
<evidence type="ECO:0000256" key="1">
    <source>
        <dbReference type="SAM" id="Phobius"/>
    </source>
</evidence>
<keyword evidence="1" id="KW-0472">Membrane</keyword>
<dbReference type="Proteomes" id="UP001216440">
    <property type="component" value="Chromosome"/>
</dbReference>
<keyword evidence="1" id="KW-1133">Transmembrane helix</keyword>
<evidence type="ECO:0008006" key="4">
    <source>
        <dbReference type="Google" id="ProtNLM"/>
    </source>
</evidence>
<accession>A0ABY8K6Z2</accession>
<name>A0ABY8K6Z2_9ACTN</name>
<sequence length="65" mass="6454">MADRRTGQEMLVNNSSLGVVLMSAGAVATVAGALMYVLPGPGLPVLMLGLALMVGGAAVRITGGR</sequence>
<dbReference type="EMBL" id="CP121682">
    <property type="protein sequence ID" value="WGD42626.1"/>
    <property type="molecule type" value="Genomic_DNA"/>
</dbReference>
<feature type="transmembrane region" description="Helical" evidence="1">
    <location>
        <begin position="12"/>
        <end position="37"/>
    </location>
</feature>
<proteinExistence type="predicted"/>
<reference evidence="2 3" key="1">
    <citation type="submission" date="2023-03" db="EMBL/GenBank/DDBJ databases">
        <authorList>
            <person name="Mo P."/>
        </authorList>
    </citation>
    <scope>NUCLEOTIDE SEQUENCE [LARGE SCALE GENOMIC DNA]</scope>
    <source>
        <strain evidence="2 3">HUAS 5</strain>
    </source>
</reference>
<gene>
    <name evidence="2" type="ORF">PYS65_22160</name>
</gene>